<dbReference type="PANTHER" id="PTHR37422:SF13">
    <property type="entry name" value="LIPOPOLYSACCHARIDE BIOSYNTHESIS PROTEIN PA4999-RELATED"/>
    <property type="match status" value="1"/>
</dbReference>
<feature type="transmembrane region" description="Helical" evidence="5">
    <location>
        <begin position="352"/>
        <end position="371"/>
    </location>
</feature>
<dbReference type="InterPro" id="IPR007016">
    <property type="entry name" value="O-antigen_ligase-rel_domated"/>
</dbReference>
<keyword evidence="8" id="KW-1185">Reference proteome</keyword>
<dbReference type="EMBL" id="CP011801">
    <property type="protein sequence ID" value="ALA60769.1"/>
    <property type="molecule type" value="Genomic_DNA"/>
</dbReference>
<dbReference type="PATRIC" id="fig|42253.5.peg.4335"/>
<feature type="domain" description="O-antigen ligase-related" evidence="6">
    <location>
        <begin position="188"/>
        <end position="334"/>
    </location>
</feature>
<reference evidence="7 8" key="1">
    <citation type="journal article" date="2015" name="Proc. Natl. Acad. Sci. U.S.A.">
        <title>Expanded metabolic versatility of ubiquitous nitrite-oxidizing bacteria from the genus Nitrospira.</title>
        <authorList>
            <person name="Koch H."/>
            <person name="Lucker S."/>
            <person name="Albertsen M."/>
            <person name="Kitzinger K."/>
            <person name="Herbold C."/>
            <person name="Spieck E."/>
            <person name="Nielsen P.H."/>
            <person name="Wagner M."/>
            <person name="Daims H."/>
        </authorList>
    </citation>
    <scope>NUCLEOTIDE SEQUENCE [LARGE SCALE GENOMIC DNA]</scope>
    <source>
        <strain evidence="7 8">NSP M-1</strain>
    </source>
</reference>
<keyword evidence="4 5" id="KW-0472">Membrane</keyword>
<evidence type="ECO:0000313" key="8">
    <source>
        <dbReference type="Proteomes" id="UP000069205"/>
    </source>
</evidence>
<evidence type="ECO:0000313" key="7">
    <source>
        <dbReference type="EMBL" id="ALA60769.1"/>
    </source>
</evidence>
<evidence type="ECO:0000256" key="2">
    <source>
        <dbReference type="ARBA" id="ARBA00022692"/>
    </source>
</evidence>
<evidence type="ECO:0000259" key="6">
    <source>
        <dbReference type="Pfam" id="PF04932"/>
    </source>
</evidence>
<dbReference type="KEGG" id="nmv:NITMOv2_4394"/>
<feature type="transmembrane region" description="Helical" evidence="5">
    <location>
        <begin position="190"/>
        <end position="217"/>
    </location>
</feature>
<feature type="transmembrane region" description="Helical" evidence="5">
    <location>
        <begin position="69"/>
        <end position="86"/>
    </location>
</feature>
<protein>
    <recommendedName>
        <fullName evidence="6">O-antigen ligase-related domain-containing protein</fullName>
    </recommendedName>
</protein>
<feature type="transmembrane region" description="Helical" evidence="5">
    <location>
        <begin position="39"/>
        <end position="60"/>
    </location>
</feature>
<dbReference type="InterPro" id="IPR051533">
    <property type="entry name" value="WaaL-like"/>
</dbReference>
<name>A0A0K2GIS3_NITMO</name>
<accession>A0A0K2GIS3</accession>
<organism evidence="7 8">
    <name type="scientific">Nitrospira moscoviensis</name>
    <dbReference type="NCBI Taxonomy" id="42253"/>
    <lineage>
        <taxon>Bacteria</taxon>
        <taxon>Pseudomonadati</taxon>
        <taxon>Nitrospirota</taxon>
        <taxon>Nitrospiria</taxon>
        <taxon>Nitrospirales</taxon>
        <taxon>Nitrospiraceae</taxon>
        <taxon>Nitrospira</taxon>
    </lineage>
</organism>
<dbReference type="GO" id="GO:0016020">
    <property type="term" value="C:membrane"/>
    <property type="evidence" value="ECO:0007669"/>
    <property type="project" value="UniProtKB-SubCell"/>
</dbReference>
<evidence type="ECO:0000256" key="3">
    <source>
        <dbReference type="ARBA" id="ARBA00022989"/>
    </source>
</evidence>
<dbReference type="PANTHER" id="PTHR37422">
    <property type="entry name" value="TEICHURONIC ACID BIOSYNTHESIS PROTEIN TUAE"/>
    <property type="match status" value="1"/>
</dbReference>
<dbReference type="STRING" id="42253.NITMOv2_4394"/>
<feature type="transmembrane region" description="Helical" evidence="5">
    <location>
        <begin position="319"/>
        <end position="343"/>
    </location>
</feature>
<keyword evidence="2 5" id="KW-0812">Transmembrane</keyword>
<evidence type="ECO:0000256" key="1">
    <source>
        <dbReference type="ARBA" id="ARBA00004141"/>
    </source>
</evidence>
<feature type="transmembrane region" description="Helical" evidence="5">
    <location>
        <begin position="164"/>
        <end position="184"/>
    </location>
</feature>
<evidence type="ECO:0000256" key="5">
    <source>
        <dbReference type="SAM" id="Phobius"/>
    </source>
</evidence>
<dbReference type="AlphaFoldDB" id="A0A0K2GIS3"/>
<sequence>MEERSTPMNVIRMVYAVMAVTVFFGNVPNWLHFQYGVGVPWYWVVALIVLSLPLLFLAVVTSNIVRQPLVVWCYGYLCLTMIWFIVGPQTEMAWQEVRWRVLAIMEVLSFLAIFMDAQANQFARRTVVAAVHVGVAVNIYELFVPMSFSNVFGRSAGLYLSPNLAGEALVLGMIVGITVVPAWYRGLFVLLTGVGVFVTYSRGGLIGWCLAVGGLLLGRFVNTRQVAQAGLAALLLVGLLIVPKLNDILATLERAGAFNADALERLAWLTDPSGVSDTSSWSRIYVAQQAWQRLAEHPFWGEGTGAVHEGLDIPPHNQFLAYMIDHGVLGALLLPWLLLALLWPARADRRRIGVIFSVTVLWFSFFTHTLLNNPYSLLLFALMAAFAPAGRRPVRPMSQAIHPALIPGQSVLARARS</sequence>
<feature type="transmembrane region" description="Helical" evidence="5">
    <location>
        <begin position="98"/>
        <end position="115"/>
    </location>
</feature>
<gene>
    <name evidence="7" type="ORF">NITMOv2_4394</name>
</gene>
<feature type="transmembrane region" description="Helical" evidence="5">
    <location>
        <begin position="12"/>
        <end position="33"/>
    </location>
</feature>
<dbReference type="Pfam" id="PF04932">
    <property type="entry name" value="Wzy_C"/>
    <property type="match status" value="1"/>
</dbReference>
<dbReference type="Proteomes" id="UP000069205">
    <property type="component" value="Chromosome"/>
</dbReference>
<keyword evidence="3 5" id="KW-1133">Transmembrane helix</keyword>
<comment type="subcellular location">
    <subcellularLocation>
        <location evidence="1">Membrane</location>
        <topology evidence="1">Multi-pass membrane protein</topology>
    </subcellularLocation>
</comment>
<proteinExistence type="predicted"/>
<evidence type="ECO:0000256" key="4">
    <source>
        <dbReference type="ARBA" id="ARBA00023136"/>
    </source>
</evidence>